<dbReference type="GO" id="GO:0051604">
    <property type="term" value="P:protein maturation"/>
    <property type="evidence" value="ECO:0007669"/>
    <property type="project" value="TreeGrafter"/>
</dbReference>
<dbReference type="OMA" id="MKHRGRI"/>
<evidence type="ECO:0000256" key="3">
    <source>
        <dbReference type="SAM" id="MobiDB-lite"/>
    </source>
</evidence>
<feature type="compositionally biased region" description="Low complexity" evidence="3">
    <location>
        <begin position="293"/>
        <end position="316"/>
    </location>
</feature>
<dbReference type="InterPro" id="IPR000246">
    <property type="entry name" value="Peptidase_T2"/>
</dbReference>
<gene>
    <name evidence="4" type="ORF">MAPG_08411</name>
</gene>
<dbReference type="EnsemblFungi" id="MAPG_08411T0">
    <property type="protein sequence ID" value="MAPG_08411T0"/>
    <property type="gene ID" value="MAPG_08411"/>
</dbReference>
<proteinExistence type="predicted"/>
<protein>
    <submittedName>
        <fullName evidence="4">Asparaginase</fullName>
    </submittedName>
</protein>
<dbReference type="InterPro" id="IPR029055">
    <property type="entry name" value="Ntn_hydrolases_N"/>
</dbReference>
<dbReference type="PANTHER" id="PTHR10188:SF8">
    <property type="entry name" value="THREONINE ASPARTASE 1"/>
    <property type="match status" value="1"/>
</dbReference>
<dbReference type="Pfam" id="PF01112">
    <property type="entry name" value="Asparaginase_2"/>
    <property type="match status" value="2"/>
</dbReference>
<dbReference type="Gene3D" id="3.60.20.30">
    <property type="entry name" value="(Glycosyl)asparaginase"/>
    <property type="match status" value="1"/>
</dbReference>
<feature type="region of interest" description="Disordered" evidence="3">
    <location>
        <begin position="285"/>
        <end position="448"/>
    </location>
</feature>
<sequence length="604" mass="63984">MEGKDLDSLQTGSRSPPASPAERQAAGSPQDASSSEEQAPPVVPKFTLAPVTATDGDSAIKKDKTESNGMFMSIPGFGGNAALDYLYRKKKPVAAVFVHAGAGYHSHTNESLHLQACADAARVGMAKLKQGGSAVEAVVEAIKNLENNSVANAGFGSNLCIDGTVECDATIVDHNGRSGAVGACPHIRNPIALAELVLRESYKSMALRRIPPILLIGPGACEFAHSHGMTLASNDDMVSTNARDRWEKWTEELQSVNERTKPTDSVLNHPLLRNRDHVAAILTGTYNEGQPDSPVHGAGSPAASPAPSTPPYSRSSGHITPVRSGSAPARFPSPPPAKRVRLITPAEASTPDKKPASPRLFSLKTSSPNNSRAHGNQFDRSEASRSAACDDEDGERDSTKADKVGQDLPKEAKNVKDLPEDHPVDNLCPSRDTGYASPGKDHPYDDEDQINDTVGVIVIDNQGHIAAGSSSGGIGMKHRGRVGPAALVGIGTAVIPADEGDTRKMTTIHGRYGWDLGRCESARYQRDGHPGVRGGESRPAIGVMAVKKVVNGYYFYFAHNTESFAVASFAGTDRAPKVVMSRMPELTVGANRPLTMRGARKIPV</sequence>
<dbReference type="VEuPathDB" id="FungiDB:MAPG_08411"/>
<evidence type="ECO:0000313" key="4">
    <source>
        <dbReference type="EMBL" id="KLU89440.1"/>
    </source>
</evidence>
<feature type="region of interest" description="Disordered" evidence="3">
    <location>
        <begin position="1"/>
        <end position="45"/>
    </location>
</feature>
<keyword evidence="6" id="KW-1185">Reference proteome</keyword>
<organism evidence="5 6">
    <name type="scientific">Magnaporthiopsis poae (strain ATCC 64411 / 73-15)</name>
    <name type="common">Kentucky bluegrass fungus</name>
    <name type="synonym">Magnaporthe poae</name>
    <dbReference type="NCBI Taxonomy" id="644358"/>
    <lineage>
        <taxon>Eukaryota</taxon>
        <taxon>Fungi</taxon>
        <taxon>Dikarya</taxon>
        <taxon>Ascomycota</taxon>
        <taxon>Pezizomycotina</taxon>
        <taxon>Sordariomycetes</taxon>
        <taxon>Sordariomycetidae</taxon>
        <taxon>Magnaporthales</taxon>
        <taxon>Magnaporthaceae</taxon>
        <taxon>Magnaporthiopsis</taxon>
    </lineage>
</organism>
<dbReference type="MEROPS" id="T02.004"/>
<evidence type="ECO:0000313" key="5">
    <source>
        <dbReference type="EnsemblFungi" id="MAPG_08411T0"/>
    </source>
</evidence>
<name>A0A0C4E7A7_MAGP6</name>
<dbReference type="EMBL" id="GL876973">
    <property type="protein sequence ID" value="KLU89440.1"/>
    <property type="molecule type" value="Genomic_DNA"/>
</dbReference>
<feature type="site" description="Cleavage; by autolysis" evidence="2">
    <location>
        <begin position="452"/>
        <end position="453"/>
    </location>
</feature>
<dbReference type="GO" id="GO:0005737">
    <property type="term" value="C:cytoplasm"/>
    <property type="evidence" value="ECO:0007669"/>
    <property type="project" value="TreeGrafter"/>
</dbReference>
<dbReference type="SUPFAM" id="SSF56235">
    <property type="entry name" value="N-terminal nucleophile aminohydrolases (Ntn hydrolases)"/>
    <property type="match status" value="1"/>
</dbReference>
<dbReference type="PANTHER" id="PTHR10188">
    <property type="entry name" value="L-ASPARAGINASE"/>
    <property type="match status" value="1"/>
</dbReference>
<feature type="compositionally biased region" description="Polar residues" evidence="3">
    <location>
        <begin position="363"/>
        <end position="374"/>
    </location>
</feature>
<evidence type="ECO:0000256" key="2">
    <source>
        <dbReference type="PIRSR" id="PIRSR600246-3"/>
    </source>
</evidence>
<dbReference type="EMBL" id="ADBL01002032">
    <property type="status" value="NOT_ANNOTATED_CDS"/>
    <property type="molecule type" value="Genomic_DNA"/>
</dbReference>
<feature type="compositionally biased region" description="Basic and acidic residues" evidence="3">
    <location>
        <begin position="396"/>
        <end position="424"/>
    </location>
</feature>
<evidence type="ECO:0000313" key="6">
    <source>
        <dbReference type="Proteomes" id="UP000011715"/>
    </source>
</evidence>
<reference evidence="4" key="3">
    <citation type="submission" date="2011-03" db="EMBL/GenBank/DDBJ databases">
        <title>Annotation of Magnaporthe poae ATCC 64411.</title>
        <authorList>
            <person name="Ma L.-J."/>
            <person name="Dead R."/>
            <person name="Young S.K."/>
            <person name="Zeng Q."/>
            <person name="Gargeya S."/>
            <person name="Fitzgerald M."/>
            <person name="Haas B."/>
            <person name="Abouelleil A."/>
            <person name="Alvarado L."/>
            <person name="Arachchi H.M."/>
            <person name="Berlin A."/>
            <person name="Brown A."/>
            <person name="Chapman S.B."/>
            <person name="Chen Z."/>
            <person name="Dunbar C."/>
            <person name="Freedman E."/>
            <person name="Gearin G."/>
            <person name="Gellesch M."/>
            <person name="Goldberg J."/>
            <person name="Griggs A."/>
            <person name="Gujja S."/>
            <person name="Heiman D."/>
            <person name="Howarth C."/>
            <person name="Larson L."/>
            <person name="Lui A."/>
            <person name="MacDonald P.J.P."/>
            <person name="Mehta T."/>
            <person name="Montmayeur A."/>
            <person name="Murphy C."/>
            <person name="Neiman D."/>
            <person name="Pearson M."/>
            <person name="Priest M."/>
            <person name="Roberts A."/>
            <person name="Saif S."/>
            <person name="Shea T."/>
            <person name="Shenoy N."/>
            <person name="Sisk P."/>
            <person name="Stolte C."/>
            <person name="Sykes S."/>
            <person name="Yandava C."/>
            <person name="Wortman J."/>
            <person name="Nusbaum C."/>
            <person name="Birren B."/>
        </authorList>
    </citation>
    <scope>NUCLEOTIDE SEQUENCE</scope>
    <source>
        <strain evidence="4">ATCC 64411</strain>
    </source>
</reference>
<dbReference type="Proteomes" id="UP000011715">
    <property type="component" value="Unassembled WGS sequence"/>
</dbReference>
<reference evidence="6" key="2">
    <citation type="submission" date="2010-05" db="EMBL/GenBank/DDBJ databases">
        <title>The genome sequence of Magnaporthe poae strain ATCC 64411.</title>
        <authorList>
            <person name="Ma L.-J."/>
            <person name="Dead R."/>
            <person name="Young S."/>
            <person name="Zeng Q."/>
            <person name="Koehrsen M."/>
            <person name="Alvarado L."/>
            <person name="Berlin A."/>
            <person name="Chapman S.B."/>
            <person name="Chen Z."/>
            <person name="Freedman E."/>
            <person name="Gellesch M."/>
            <person name="Goldberg J."/>
            <person name="Griggs A."/>
            <person name="Gujja S."/>
            <person name="Heilman E.R."/>
            <person name="Heiman D."/>
            <person name="Hepburn T."/>
            <person name="Howarth C."/>
            <person name="Jen D."/>
            <person name="Larson L."/>
            <person name="Mehta T."/>
            <person name="Neiman D."/>
            <person name="Pearson M."/>
            <person name="Roberts A."/>
            <person name="Saif S."/>
            <person name="Shea T."/>
            <person name="Shenoy N."/>
            <person name="Sisk P."/>
            <person name="Stolte C."/>
            <person name="Sykes S."/>
            <person name="Walk T."/>
            <person name="White J."/>
            <person name="Yandava C."/>
            <person name="Haas B."/>
            <person name="Nusbaum C."/>
            <person name="Birren B."/>
        </authorList>
    </citation>
    <scope>NUCLEOTIDE SEQUENCE [LARGE SCALE GENOMIC DNA]</scope>
    <source>
        <strain evidence="6">ATCC 64411 / 73-15</strain>
    </source>
</reference>
<dbReference type="AlphaFoldDB" id="A0A0C4E7A7"/>
<dbReference type="STRING" id="644358.A0A0C4E7A7"/>
<feature type="active site" description="Nucleophile" evidence="1">
    <location>
        <position position="453"/>
    </location>
</feature>
<dbReference type="OrthoDB" id="77601at2759"/>
<dbReference type="eggNOG" id="KOG1592">
    <property type="taxonomic scope" value="Eukaryota"/>
</dbReference>
<evidence type="ECO:0000256" key="1">
    <source>
        <dbReference type="PIRSR" id="PIRSR600246-1"/>
    </source>
</evidence>
<reference evidence="5" key="5">
    <citation type="submission" date="2015-06" db="UniProtKB">
        <authorList>
            <consortium name="EnsemblFungi"/>
        </authorList>
    </citation>
    <scope>IDENTIFICATION</scope>
    <source>
        <strain evidence="5">ATCC 64411</strain>
    </source>
</reference>
<reference evidence="5" key="4">
    <citation type="journal article" date="2015" name="G3 (Bethesda)">
        <title>Genome sequences of three phytopathogenic species of the Magnaporthaceae family of fungi.</title>
        <authorList>
            <person name="Okagaki L.H."/>
            <person name="Nunes C.C."/>
            <person name="Sailsbery J."/>
            <person name="Clay B."/>
            <person name="Brown D."/>
            <person name="John T."/>
            <person name="Oh Y."/>
            <person name="Young N."/>
            <person name="Fitzgerald M."/>
            <person name="Haas B.J."/>
            <person name="Zeng Q."/>
            <person name="Young S."/>
            <person name="Adiconis X."/>
            <person name="Fan L."/>
            <person name="Levin J.Z."/>
            <person name="Mitchell T.K."/>
            <person name="Okubara P.A."/>
            <person name="Farman M.L."/>
            <person name="Kohn L.M."/>
            <person name="Birren B."/>
            <person name="Ma L.-J."/>
            <person name="Dean R.A."/>
        </authorList>
    </citation>
    <scope>NUCLEOTIDE SEQUENCE</scope>
    <source>
        <strain evidence="5">ATCC 64411 / 73-15</strain>
    </source>
</reference>
<dbReference type="InterPro" id="IPR037464">
    <property type="entry name" value="Taspase1"/>
</dbReference>
<accession>A0A0C4E7A7</accession>
<dbReference type="GO" id="GO:0004298">
    <property type="term" value="F:threonine-type endopeptidase activity"/>
    <property type="evidence" value="ECO:0007669"/>
    <property type="project" value="InterPro"/>
</dbReference>
<dbReference type="CDD" id="cd04514">
    <property type="entry name" value="Taspase1_like"/>
    <property type="match status" value="2"/>
</dbReference>
<reference evidence="4" key="1">
    <citation type="submission" date="2010-05" db="EMBL/GenBank/DDBJ databases">
        <title>The Genome Sequence of Magnaporthe poae strain ATCC 64411.</title>
        <authorList>
            <consortium name="The Broad Institute Genome Sequencing Platform"/>
            <consortium name="Broad Institute Genome Sequencing Center for Infectious Disease"/>
            <person name="Ma L.-J."/>
            <person name="Dead R."/>
            <person name="Young S."/>
            <person name="Zeng Q."/>
            <person name="Koehrsen M."/>
            <person name="Alvarado L."/>
            <person name="Berlin A."/>
            <person name="Chapman S.B."/>
            <person name="Chen Z."/>
            <person name="Freedman E."/>
            <person name="Gellesch M."/>
            <person name="Goldberg J."/>
            <person name="Griggs A."/>
            <person name="Gujja S."/>
            <person name="Heilman E.R."/>
            <person name="Heiman D."/>
            <person name="Hepburn T."/>
            <person name="Howarth C."/>
            <person name="Jen D."/>
            <person name="Larson L."/>
            <person name="Mehta T."/>
            <person name="Neiman D."/>
            <person name="Pearson M."/>
            <person name="Roberts A."/>
            <person name="Saif S."/>
            <person name="Shea T."/>
            <person name="Shenoy N."/>
            <person name="Sisk P."/>
            <person name="Stolte C."/>
            <person name="Sykes S."/>
            <person name="Walk T."/>
            <person name="White J."/>
            <person name="Yandava C."/>
            <person name="Haas B."/>
            <person name="Nusbaum C."/>
            <person name="Birren B."/>
        </authorList>
    </citation>
    <scope>NUCLEOTIDE SEQUENCE</scope>
    <source>
        <strain evidence="4">ATCC 64411</strain>
    </source>
</reference>